<dbReference type="PANTHER" id="PTHR12150:SF13">
    <property type="entry name" value="METHYLTRANSFERASE C9ORF114-RELATED"/>
    <property type="match status" value="1"/>
</dbReference>
<dbReference type="GO" id="GO:0051661">
    <property type="term" value="P:maintenance of centrosome location"/>
    <property type="evidence" value="ECO:0007669"/>
    <property type="project" value="TreeGrafter"/>
</dbReference>
<dbReference type="Pfam" id="PF02598">
    <property type="entry name" value="Methyltrn_RNA_3"/>
    <property type="match status" value="1"/>
</dbReference>
<sequence>MSSGREQWAPEPYLSLSRTVEGEFRGVGKKGQACVQLARILQYLECPQYLRKAFFPKHQDLQFAGLLNPLDSPHHVRQDEESEFREGVVVDRPTRPGRGSFVNCGMKKVGIGVGGRTTLPRSSPPMEGRRGTGVGGLGPRHLCPPVPH</sequence>
<evidence type="ECO:0000256" key="2">
    <source>
        <dbReference type="SAM" id="MobiDB-lite"/>
    </source>
</evidence>
<dbReference type="GO" id="GO:0032259">
    <property type="term" value="P:methylation"/>
    <property type="evidence" value="ECO:0007669"/>
    <property type="project" value="UniProtKB-KW"/>
</dbReference>
<accession>A0A834BDI6</accession>
<dbReference type="GO" id="GO:0031616">
    <property type="term" value="C:spindle pole centrosome"/>
    <property type="evidence" value="ECO:0007669"/>
    <property type="project" value="TreeGrafter"/>
</dbReference>
<dbReference type="GO" id="GO:0035198">
    <property type="term" value="F:miRNA binding"/>
    <property type="evidence" value="ECO:0007669"/>
    <property type="project" value="TreeGrafter"/>
</dbReference>
<keyword evidence="3" id="KW-0808">Transferase</keyword>
<dbReference type="InterPro" id="IPR029028">
    <property type="entry name" value="Alpha/beta_knot_MTases"/>
</dbReference>
<gene>
    <name evidence="3" type="ORF">HJG60_018069</name>
</gene>
<name>A0A834BDI6_9CHIR</name>
<dbReference type="InterPro" id="IPR029026">
    <property type="entry name" value="tRNA_m1G_MTases_N"/>
</dbReference>
<dbReference type="GO" id="GO:0008168">
    <property type="term" value="F:methyltransferase activity"/>
    <property type="evidence" value="ECO:0007669"/>
    <property type="project" value="UniProtKB-KW"/>
</dbReference>
<dbReference type="InterPro" id="IPR003750">
    <property type="entry name" value="Put_MeTrfase-C9orf114-like"/>
</dbReference>
<proteinExistence type="inferred from homology"/>
<dbReference type="GO" id="GO:0000776">
    <property type="term" value="C:kinetochore"/>
    <property type="evidence" value="ECO:0007669"/>
    <property type="project" value="TreeGrafter"/>
</dbReference>
<keyword evidence="3" id="KW-0489">Methyltransferase</keyword>
<organism evidence="3 4">
    <name type="scientific">Phyllostomus discolor</name>
    <name type="common">pale spear-nosed bat</name>
    <dbReference type="NCBI Taxonomy" id="89673"/>
    <lineage>
        <taxon>Eukaryota</taxon>
        <taxon>Metazoa</taxon>
        <taxon>Chordata</taxon>
        <taxon>Craniata</taxon>
        <taxon>Vertebrata</taxon>
        <taxon>Euteleostomi</taxon>
        <taxon>Mammalia</taxon>
        <taxon>Eutheria</taxon>
        <taxon>Laurasiatheria</taxon>
        <taxon>Chiroptera</taxon>
        <taxon>Yangochiroptera</taxon>
        <taxon>Phyllostomidae</taxon>
        <taxon>Phyllostominae</taxon>
        <taxon>Phyllostomus</taxon>
    </lineage>
</organism>
<protein>
    <submittedName>
        <fullName evidence="3">SPOUT domain containing methyltransferase 1</fullName>
    </submittedName>
</protein>
<evidence type="ECO:0000313" key="3">
    <source>
        <dbReference type="EMBL" id="KAF6127408.1"/>
    </source>
</evidence>
<comment type="caution">
    <text evidence="3">The sequence shown here is derived from an EMBL/GenBank/DDBJ whole genome shotgun (WGS) entry which is preliminary data.</text>
</comment>
<evidence type="ECO:0000313" key="4">
    <source>
        <dbReference type="Proteomes" id="UP000664940"/>
    </source>
</evidence>
<dbReference type="PANTHER" id="PTHR12150">
    <property type="entry name" value="CLASS IV SAM-BINDING METHYLTRANSFERASE-RELATED"/>
    <property type="match status" value="1"/>
</dbReference>
<dbReference type="GO" id="GO:0072686">
    <property type="term" value="C:mitotic spindle"/>
    <property type="evidence" value="ECO:0007669"/>
    <property type="project" value="TreeGrafter"/>
</dbReference>
<dbReference type="Gene3D" id="3.40.1280.10">
    <property type="match status" value="1"/>
</dbReference>
<dbReference type="AlphaFoldDB" id="A0A834BDI6"/>
<feature type="region of interest" description="Disordered" evidence="2">
    <location>
        <begin position="113"/>
        <end position="148"/>
    </location>
</feature>
<dbReference type="Proteomes" id="UP000664940">
    <property type="component" value="Unassembled WGS sequence"/>
</dbReference>
<evidence type="ECO:0000256" key="1">
    <source>
        <dbReference type="ARBA" id="ARBA00009841"/>
    </source>
</evidence>
<dbReference type="SUPFAM" id="SSF75217">
    <property type="entry name" value="alpha/beta knot"/>
    <property type="match status" value="1"/>
</dbReference>
<reference evidence="3 4" key="1">
    <citation type="journal article" date="2020" name="Nature">
        <title>Six reference-quality genomes reveal evolution of bat adaptations.</title>
        <authorList>
            <person name="Jebb D."/>
            <person name="Huang Z."/>
            <person name="Pippel M."/>
            <person name="Hughes G.M."/>
            <person name="Lavrichenko K."/>
            <person name="Devanna P."/>
            <person name="Winkler S."/>
            <person name="Jermiin L.S."/>
            <person name="Skirmuntt E.C."/>
            <person name="Katzourakis A."/>
            <person name="Burkitt-Gray L."/>
            <person name="Ray D.A."/>
            <person name="Sullivan K.A.M."/>
            <person name="Roscito J.G."/>
            <person name="Kirilenko B.M."/>
            <person name="Davalos L.M."/>
            <person name="Corthals A.P."/>
            <person name="Power M.L."/>
            <person name="Jones G."/>
            <person name="Ransome R.D."/>
            <person name="Dechmann D.K.N."/>
            <person name="Locatelli A.G."/>
            <person name="Puechmaille S.J."/>
            <person name="Fedrigo O."/>
            <person name="Jarvis E.D."/>
            <person name="Hiller M."/>
            <person name="Vernes S.C."/>
            <person name="Myers E.W."/>
            <person name="Teeling E.C."/>
        </authorList>
    </citation>
    <scope>NUCLEOTIDE SEQUENCE [LARGE SCALE GENOMIC DNA]</scope>
    <source>
        <strain evidence="3">Bat1K_MPI-CBG_1</strain>
    </source>
</reference>
<comment type="similarity">
    <text evidence="1">Belongs to the class IV-like SAM-binding methyltransferase superfamily.</text>
</comment>
<dbReference type="EMBL" id="JABVXQ010000002">
    <property type="protein sequence ID" value="KAF6127408.1"/>
    <property type="molecule type" value="Genomic_DNA"/>
</dbReference>
<dbReference type="GO" id="GO:0035196">
    <property type="term" value="P:miRNA processing"/>
    <property type="evidence" value="ECO:0007669"/>
    <property type="project" value="TreeGrafter"/>
</dbReference>